<evidence type="ECO:0000313" key="2">
    <source>
        <dbReference type="EMBL" id="KAF0756955.1"/>
    </source>
</evidence>
<comment type="caution">
    <text evidence="2">The sequence shown here is derived from an EMBL/GenBank/DDBJ whole genome shotgun (WGS) entry which is preliminary data.</text>
</comment>
<protein>
    <submittedName>
        <fullName evidence="2">Uncharacterized protein</fullName>
    </submittedName>
</protein>
<name>A0A6A5APY5_APHAT</name>
<keyword evidence="1" id="KW-0175">Coiled coil</keyword>
<evidence type="ECO:0000313" key="3">
    <source>
        <dbReference type="Proteomes" id="UP000469452"/>
    </source>
</evidence>
<proteinExistence type="predicted"/>
<sequence length="161" mass="18265">MKAVKQVGQLVASQGDDAATMDNDGEIPIQLNLPGVTLNFTSEWIMAIDSSVEFADTRELQEAKAHHADLLERIQTLEQENTYLREKCVRINDESNLDKFKSQLLVEMLAISSLDEEKSKAEYIKEKLKVESLKHDMKALLEKAAHHNIDIKQFATHLKSM</sequence>
<accession>A0A6A5APY5</accession>
<dbReference type="VEuPathDB" id="FungiDB:H257_16358"/>
<dbReference type="Proteomes" id="UP000469452">
    <property type="component" value="Unassembled WGS sequence"/>
</dbReference>
<dbReference type="EMBL" id="VJMI01010091">
    <property type="protein sequence ID" value="KAF0756955.1"/>
    <property type="molecule type" value="Genomic_DNA"/>
</dbReference>
<feature type="coiled-coil region" evidence="1">
    <location>
        <begin position="60"/>
        <end position="94"/>
    </location>
</feature>
<evidence type="ECO:0000256" key="1">
    <source>
        <dbReference type="SAM" id="Coils"/>
    </source>
</evidence>
<dbReference type="AlphaFoldDB" id="A0A6A5APY5"/>
<organism evidence="2 3">
    <name type="scientific">Aphanomyces astaci</name>
    <name type="common">Crayfish plague agent</name>
    <dbReference type="NCBI Taxonomy" id="112090"/>
    <lineage>
        <taxon>Eukaryota</taxon>
        <taxon>Sar</taxon>
        <taxon>Stramenopiles</taxon>
        <taxon>Oomycota</taxon>
        <taxon>Saprolegniomycetes</taxon>
        <taxon>Saprolegniales</taxon>
        <taxon>Verrucalvaceae</taxon>
        <taxon>Aphanomyces</taxon>
    </lineage>
</organism>
<reference evidence="2 3" key="1">
    <citation type="submission" date="2019-06" db="EMBL/GenBank/DDBJ databases">
        <title>Genomics analysis of Aphanomyces spp. identifies a new class of oomycete effector associated with host adaptation.</title>
        <authorList>
            <person name="Gaulin E."/>
        </authorList>
    </citation>
    <scope>NUCLEOTIDE SEQUENCE [LARGE SCALE GENOMIC DNA]</scope>
    <source>
        <strain evidence="2 3">E</strain>
    </source>
</reference>
<gene>
    <name evidence="2" type="ORF">AaE_004429</name>
</gene>